<evidence type="ECO:0000259" key="12">
    <source>
        <dbReference type="PROSITE" id="PS50157"/>
    </source>
</evidence>
<comment type="subcellular location">
    <subcellularLocation>
        <location evidence="2">Cytoplasm</location>
    </subcellularLocation>
    <subcellularLocation>
        <location evidence="1">Nucleus</location>
    </subcellularLocation>
</comment>
<dbReference type="Proteomes" id="UP000070133">
    <property type="component" value="Unassembled WGS sequence"/>
</dbReference>
<accession>A0A139HMY7</accession>
<keyword evidence="6 10" id="KW-0863">Zinc-finger</keyword>
<dbReference type="GO" id="GO:0005634">
    <property type="term" value="C:nucleus"/>
    <property type="evidence" value="ECO:0007669"/>
    <property type="project" value="UniProtKB-SubCell"/>
</dbReference>
<dbReference type="EMBL" id="LFZN01000027">
    <property type="protein sequence ID" value="KXT03783.1"/>
    <property type="molecule type" value="Genomic_DNA"/>
</dbReference>
<feature type="region of interest" description="Disordered" evidence="11">
    <location>
        <begin position="69"/>
        <end position="118"/>
    </location>
</feature>
<dbReference type="SMART" id="SM00451">
    <property type="entry name" value="ZnF_U1"/>
    <property type="match status" value="1"/>
</dbReference>
<dbReference type="InterPro" id="IPR022755">
    <property type="entry name" value="Znf_C2H2_jaz"/>
</dbReference>
<evidence type="ECO:0000256" key="7">
    <source>
        <dbReference type="ARBA" id="ARBA00022833"/>
    </source>
</evidence>
<dbReference type="InterPro" id="IPR051879">
    <property type="entry name" value="C2H2-ZF_Maturation_Protein"/>
</dbReference>
<dbReference type="GO" id="GO:0003676">
    <property type="term" value="F:nucleic acid binding"/>
    <property type="evidence" value="ECO:0007669"/>
    <property type="project" value="InterPro"/>
</dbReference>
<evidence type="ECO:0000256" key="5">
    <source>
        <dbReference type="ARBA" id="ARBA00022723"/>
    </source>
</evidence>
<dbReference type="PANTHER" id="PTHR46095">
    <property type="entry name" value="ZINC FINGER PROTEIN 593"/>
    <property type="match status" value="1"/>
</dbReference>
<dbReference type="FunFam" id="3.30.160.60:FF:000299">
    <property type="entry name" value="Zinc finger protein 593"/>
    <property type="match status" value="1"/>
</dbReference>
<dbReference type="PROSITE" id="PS00028">
    <property type="entry name" value="ZINC_FINGER_C2H2_1"/>
    <property type="match status" value="1"/>
</dbReference>
<dbReference type="InterPro" id="IPR036236">
    <property type="entry name" value="Znf_C2H2_sf"/>
</dbReference>
<evidence type="ECO:0000256" key="4">
    <source>
        <dbReference type="ARBA" id="ARBA00022517"/>
    </source>
</evidence>
<dbReference type="Gene3D" id="3.30.160.60">
    <property type="entry name" value="Classic Zinc Finger"/>
    <property type="match status" value="1"/>
</dbReference>
<evidence type="ECO:0000256" key="11">
    <source>
        <dbReference type="SAM" id="MobiDB-lite"/>
    </source>
</evidence>
<evidence type="ECO:0000313" key="13">
    <source>
        <dbReference type="EMBL" id="KXT03783.1"/>
    </source>
</evidence>
<reference evidence="13 14" key="1">
    <citation type="submission" date="2015-07" db="EMBL/GenBank/DDBJ databases">
        <title>Comparative genomics of the Sigatoka disease complex on banana suggests a link between parallel evolutionary changes in Pseudocercospora fijiensis and Pseudocercospora eumusae and increased virulence on the banana host.</title>
        <authorList>
            <person name="Chang T.-C."/>
            <person name="Salvucci A."/>
            <person name="Crous P.W."/>
            <person name="Stergiopoulos I."/>
        </authorList>
    </citation>
    <scope>NUCLEOTIDE SEQUENCE [LARGE SCALE GENOMIC DNA]</scope>
    <source>
        <strain evidence="13 14">CBS 114824</strain>
    </source>
</reference>
<comment type="similarity">
    <text evidence="9">Belongs to the ZNF593/BUD20 C2H2-type zinc-finger protein family.</text>
</comment>
<sequence>MPAIRGVNSKKKTRRHTRDLDQIHADKLSQKHLQQYKDTKALEDLPGFGEFYCTECAKWFESETNFKAHEKGKPHKRRVKQLKEEPYSQKEAEAAVGLTTDTDKKVVEEDMEDVDDVR</sequence>
<evidence type="ECO:0000256" key="1">
    <source>
        <dbReference type="ARBA" id="ARBA00004123"/>
    </source>
</evidence>
<dbReference type="PANTHER" id="PTHR46095:SF1">
    <property type="entry name" value="ZINC FINGER PROTEIN 593"/>
    <property type="match status" value="1"/>
</dbReference>
<protein>
    <recommendedName>
        <fullName evidence="12">C2H2-type domain-containing protein</fullName>
    </recommendedName>
</protein>
<feature type="compositionally biased region" description="Acidic residues" evidence="11">
    <location>
        <begin position="109"/>
        <end position="118"/>
    </location>
</feature>
<dbReference type="PROSITE" id="PS50157">
    <property type="entry name" value="ZINC_FINGER_C2H2_2"/>
    <property type="match status" value="1"/>
</dbReference>
<feature type="compositionally biased region" description="Basic and acidic residues" evidence="11">
    <location>
        <begin position="81"/>
        <end position="93"/>
    </location>
</feature>
<dbReference type="GO" id="GO:0005737">
    <property type="term" value="C:cytoplasm"/>
    <property type="evidence" value="ECO:0007669"/>
    <property type="project" value="UniProtKB-SubCell"/>
</dbReference>
<evidence type="ECO:0000256" key="10">
    <source>
        <dbReference type="PROSITE-ProRule" id="PRU00042"/>
    </source>
</evidence>
<evidence type="ECO:0000256" key="6">
    <source>
        <dbReference type="ARBA" id="ARBA00022771"/>
    </source>
</evidence>
<feature type="compositionally biased region" description="Basic residues" evidence="11">
    <location>
        <begin position="8"/>
        <end position="17"/>
    </location>
</feature>
<dbReference type="InterPro" id="IPR013087">
    <property type="entry name" value="Znf_C2H2_type"/>
</dbReference>
<dbReference type="GO" id="GO:0042254">
    <property type="term" value="P:ribosome biogenesis"/>
    <property type="evidence" value="ECO:0007669"/>
    <property type="project" value="UniProtKB-KW"/>
</dbReference>
<gene>
    <name evidence="13" type="ORF">AC578_758</name>
</gene>
<dbReference type="SUPFAM" id="SSF57667">
    <property type="entry name" value="beta-beta-alpha zinc fingers"/>
    <property type="match status" value="1"/>
</dbReference>
<dbReference type="GO" id="GO:0043021">
    <property type="term" value="F:ribonucleoprotein complex binding"/>
    <property type="evidence" value="ECO:0007669"/>
    <property type="project" value="UniProtKB-ARBA"/>
</dbReference>
<keyword evidence="7" id="KW-0862">Zinc</keyword>
<proteinExistence type="inferred from homology"/>
<dbReference type="STRING" id="321146.A0A139HMY7"/>
<evidence type="ECO:0000256" key="8">
    <source>
        <dbReference type="ARBA" id="ARBA00023242"/>
    </source>
</evidence>
<name>A0A139HMY7_9PEZI</name>
<dbReference type="Pfam" id="PF12171">
    <property type="entry name" value="zf-C2H2_jaz"/>
    <property type="match status" value="1"/>
</dbReference>
<dbReference type="GO" id="GO:0008270">
    <property type="term" value="F:zinc ion binding"/>
    <property type="evidence" value="ECO:0007669"/>
    <property type="project" value="UniProtKB-KW"/>
</dbReference>
<comment type="caution">
    <text evidence="13">The sequence shown here is derived from an EMBL/GenBank/DDBJ whole genome shotgun (WGS) entry which is preliminary data.</text>
</comment>
<keyword evidence="3" id="KW-0963">Cytoplasm</keyword>
<feature type="region of interest" description="Disordered" evidence="11">
    <location>
        <begin position="1"/>
        <end position="20"/>
    </location>
</feature>
<keyword evidence="8" id="KW-0539">Nucleus</keyword>
<evidence type="ECO:0000256" key="9">
    <source>
        <dbReference type="ARBA" id="ARBA00038064"/>
    </source>
</evidence>
<keyword evidence="4" id="KW-0690">Ribosome biogenesis</keyword>
<feature type="domain" description="C2H2-type" evidence="12">
    <location>
        <begin position="51"/>
        <end position="80"/>
    </location>
</feature>
<evidence type="ECO:0000256" key="2">
    <source>
        <dbReference type="ARBA" id="ARBA00004496"/>
    </source>
</evidence>
<evidence type="ECO:0000313" key="14">
    <source>
        <dbReference type="Proteomes" id="UP000070133"/>
    </source>
</evidence>
<organism evidence="13 14">
    <name type="scientific">Pseudocercospora eumusae</name>
    <dbReference type="NCBI Taxonomy" id="321146"/>
    <lineage>
        <taxon>Eukaryota</taxon>
        <taxon>Fungi</taxon>
        <taxon>Dikarya</taxon>
        <taxon>Ascomycota</taxon>
        <taxon>Pezizomycotina</taxon>
        <taxon>Dothideomycetes</taxon>
        <taxon>Dothideomycetidae</taxon>
        <taxon>Mycosphaerellales</taxon>
        <taxon>Mycosphaerellaceae</taxon>
        <taxon>Pseudocercospora</taxon>
    </lineage>
</organism>
<keyword evidence="5" id="KW-0479">Metal-binding</keyword>
<evidence type="ECO:0000256" key="3">
    <source>
        <dbReference type="ARBA" id="ARBA00022490"/>
    </source>
</evidence>
<dbReference type="InterPro" id="IPR003604">
    <property type="entry name" value="Matrin/U1-like-C_Znf_C2H2"/>
</dbReference>
<dbReference type="AlphaFoldDB" id="A0A139HMY7"/>
<dbReference type="OrthoDB" id="2224430at2759"/>
<keyword evidence="14" id="KW-1185">Reference proteome</keyword>